<evidence type="ECO:0000259" key="2">
    <source>
        <dbReference type="PROSITE" id="PS51059"/>
    </source>
</evidence>
<reference evidence="3 4" key="1">
    <citation type="journal article" date="2013" name="Nature">
        <title>Insights into bilaterian evolution from three spiralian genomes.</title>
        <authorList>
            <person name="Simakov O."/>
            <person name="Marletaz F."/>
            <person name="Cho S.J."/>
            <person name="Edsinger-Gonzales E."/>
            <person name="Havlak P."/>
            <person name="Hellsten U."/>
            <person name="Kuo D.H."/>
            <person name="Larsson T."/>
            <person name="Lv J."/>
            <person name="Arendt D."/>
            <person name="Savage R."/>
            <person name="Osoegawa K."/>
            <person name="de Jong P."/>
            <person name="Grimwood J."/>
            <person name="Chapman J.A."/>
            <person name="Shapiro H."/>
            <person name="Aerts A."/>
            <person name="Otillar R.P."/>
            <person name="Terry A.Y."/>
            <person name="Boore J.L."/>
            <person name="Grigoriev I.V."/>
            <person name="Lindberg D.R."/>
            <person name="Seaver E.C."/>
            <person name="Weisblat D.A."/>
            <person name="Putnam N.H."/>
            <person name="Rokhsar D.S."/>
        </authorList>
    </citation>
    <scope>NUCLEOTIDE SEQUENCE [LARGE SCALE GENOMIC DNA]</scope>
</reference>
<dbReference type="GeneID" id="20234064"/>
<dbReference type="AlphaFoldDB" id="V4B4L9"/>
<dbReference type="CTD" id="20234064"/>
<dbReference type="SUPFAM" id="SSF56399">
    <property type="entry name" value="ADP-ribosylation"/>
    <property type="match status" value="1"/>
</dbReference>
<dbReference type="EMBL" id="KB200255">
    <property type="protein sequence ID" value="ESP02421.1"/>
    <property type="molecule type" value="Genomic_DNA"/>
</dbReference>
<feature type="domain" description="PARP catalytic" evidence="2">
    <location>
        <begin position="1"/>
        <end position="207"/>
    </location>
</feature>
<dbReference type="PROSITE" id="PS51059">
    <property type="entry name" value="PARP_CATALYTIC"/>
    <property type="match status" value="1"/>
</dbReference>
<organism evidence="3 4">
    <name type="scientific">Lottia gigantea</name>
    <name type="common">Giant owl limpet</name>
    <dbReference type="NCBI Taxonomy" id="225164"/>
    <lineage>
        <taxon>Eukaryota</taxon>
        <taxon>Metazoa</taxon>
        <taxon>Spiralia</taxon>
        <taxon>Lophotrochozoa</taxon>
        <taxon>Mollusca</taxon>
        <taxon>Gastropoda</taxon>
        <taxon>Patellogastropoda</taxon>
        <taxon>Lottioidea</taxon>
        <taxon>Lottiidae</taxon>
        <taxon>Lottia</taxon>
    </lineage>
</organism>
<dbReference type="OMA" id="IQNVDLW"/>
<protein>
    <recommendedName>
        <fullName evidence="1">Poly [ADP-ribose] polymerase</fullName>
        <shortName evidence="1">PARP</shortName>
        <ecNumber evidence="1">2.4.2.-</ecNumber>
    </recommendedName>
</protein>
<evidence type="ECO:0000256" key="1">
    <source>
        <dbReference type="RuleBase" id="RU362114"/>
    </source>
</evidence>
<sequence>EYNSICQRFHLTVNKQIVSIIRIQNTKLWQKYALTRKHILDDFGVQKLNELHLFHGTDHQNIERICQEGFDWRLSVKNGQAYGKGRLYIYYLTAASTSKHSDISHTLLQPNNMNSSAKIIKQKHYLRNSYYSFHGLQYMLVARVVCGRSTNGYSGLTRPPSDPSDAKNRLFNSVTDRSESPQIYCIFDSAQSYPEYLIEYTSVQNGQ</sequence>
<feature type="non-terminal residue" evidence="3">
    <location>
        <position position="1"/>
    </location>
</feature>
<dbReference type="GO" id="GO:1990404">
    <property type="term" value="F:NAD+-protein mono-ADP-ribosyltransferase activity"/>
    <property type="evidence" value="ECO:0007669"/>
    <property type="project" value="TreeGrafter"/>
</dbReference>
<dbReference type="HOGENOM" id="CLU_014825_3_0_1"/>
<keyword evidence="1" id="KW-0328">Glycosyltransferase</keyword>
<dbReference type="Proteomes" id="UP000030746">
    <property type="component" value="Unassembled WGS sequence"/>
</dbReference>
<dbReference type="InterPro" id="IPR012317">
    <property type="entry name" value="Poly(ADP-ribose)pol_cat_dom"/>
</dbReference>
<accession>V4B4L9</accession>
<keyword evidence="1" id="KW-0520">NAD</keyword>
<dbReference type="RefSeq" id="XP_009046909.1">
    <property type="nucleotide sequence ID" value="XM_009048661.1"/>
</dbReference>
<keyword evidence="1" id="KW-0808">Transferase</keyword>
<evidence type="ECO:0000313" key="4">
    <source>
        <dbReference type="Proteomes" id="UP000030746"/>
    </source>
</evidence>
<gene>
    <name evidence="3" type="ORF">LOTGIDRAFT_138477</name>
</gene>
<dbReference type="PANTHER" id="PTHR45740:SF2">
    <property type="entry name" value="POLY [ADP-RIBOSE] POLYMERASE"/>
    <property type="match status" value="1"/>
</dbReference>
<dbReference type="InterPro" id="IPR051712">
    <property type="entry name" value="ARTD-AVP"/>
</dbReference>
<dbReference type="GO" id="GO:0003950">
    <property type="term" value="F:NAD+ poly-ADP-ribosyltransferase activity"/>
    <property type="evidence" value="ECO:0007669"/>
    <property type="project" value="UniProtKB-UniRule"/>
</dbReference>
<evidence type="ECO:0000313" key="3">
    <source>
        <dbReference type="EMBL" id="ESP02421.1"/>
    </source>
</evidence>
<dbReference type="EC" id="2.4.2.-" evidence="1"/>
<keyword evidence="4" id="KW-1185">Reference proteome</keyword>
<dbReference type="OrthoDB" id="408612at2759"/>
<dbReference type="Pfam" id="PF00644">
    <property type="entry name" value="PARP"/>
    <property type="match status" value="1"/>
</dbReference>
<proteinExistence type="predicted"/>
<dbReference type="Gene3D" id="3.90.228.10">
    <property type="match status" value="1"/>
</dbReference>
<dbReference type="GO" id="GO:0005634">
    <property type="term" value="C:nucleus"/>
    <property type="evidence" value="ECO:0007669"/>
    <property type="project" value="TreeGrafter"/>
</dbReference>
<dbReference type="KEGG" id="lgi:LOTGIDRAFT_138477"/>
<dbReference type="PANTHER" id="PTHR45740">
    <property type="entry name" value="POLY [ADP-RIBOSE] POLYMERASE"/>
    <property type="match status" value="1"/>
</dbReference>
<name>V4B4L9_LOTGI</name>